<reference evidence="1 2" key="1">
    <citation type="submission" date="2024-01" db="EMBL/GenBank/DDBJ databases">
        <authorList>
            <person name="Alioto T."/>
            <person name="Alioto T."/>
            <person name="Gomez Garrido J."/>
        </authorList>
    </citation>
    <scope>NUCLEOTIDE SEQUENCE [LARGE SCALE GENOMIC DNA]</scope>
</reference>
<feature type="non-terminal residue" evidence="1">
    <location>
        <position position="59"/>
    </location>
</feature>
<dbReference type="AlphaFoldDB" id="A0AAV1P977"/>
<organism evidence="1 2">
    <name type="scientific">Scomber scombrus</name>
    <name type="common">Atlantic mackerel</name>
    <name type="synonym">Scomber vernalis</name>
    <dbReference type="NCBI Taxonomy" id="13677"/>
    <lineage>
        <taxon>Eukaryota</taxon>
        <taxon>Metazoa</taxon>
        <taxon>Chordata</taxon>
        <taxon>Craniata</taxon>
        <taxon>Vertebrata</taxon>
        <taxon>Euteleostomi</taxon>
        <taxon>Actinopterygii</taxon>
        <taxon>Neopterygii</taxon>
        <taxon>Teleostei</taxon>
        <taxon>Neoteleostei</taxon>
        <taxon>Acanthomorphata</taxon>
        <taxon>Pelagiaria</taxon>
        <taxon>Scombriformes</taxon>
        <taxon>Scombridae</taxon>
        <taxon>Scomber</taxon>
    </lineage>
</organism>
<name>A0AAV1P977_SCOSC</name>
<feature type="non-terminal residue" evidence="1">
    <location>
        <position position="1"/>
    </location>
</feature>
<evidence type="ECO:0000313" key="1">
    <source>
        <dbReference type="EMBL" id="CAK6968422.1"/>
    </source>
</evidence>
<accession>A0AAV1P977</accession>
<gene>
    <name evidence="1" type="ORF">FSCOSCO3_A000927</name>
</gene>
<dbReference type="EMBL" id="CAWUFR010000119">
    <property type="protein sequence ID" value="CAK6968422.1"/>
    <property type="molecule type" value="Genomic_DNA"/>
</dbReference>
<proteinExistence type="predicted"/>
<dbReference type="Proteomes" id="UP001314229">
    <property type="component" value="Unassembled WGS sequence"/>
</dbReference>
<sequence length="59" mass="6485">SCQVIPILMAHIARAARFSFVSISPVLFRFGGPTCLFRSCSMSMSSRSRASERTVCAQK</sequence>
<keyword evidence="2" id="KW-1185">Reference proteome</keyword>
<evidence type="ECO:0000313" key="2">
    <source>
        <dbReference type="Proteomes" id="UP001314229"/>
    </source>
</evidence>
<comment type="caution">
    <text evidence="1">The sequence shown here is derived from an EMBL/GenBank/DDBJ whole genome shotgun (WGS) entry which is preliminary data.</text>
</comment>
<protein>
    <submittedName>
        <fullName evidence="1">Uncharacterized protein</fullName>
    </submittedName>
</protein>